<dbReference type="Pfam" id="PF00754">
    <property type="entry name" value="F5_F8_type_C"/>
    <property type="match status" value="2"/>
</dbReference>
<dbReference type="SUPFAM" id="SSF51126">
    <property type="entry name" value="Pectin lyase-like"/>
    <property type="match status" value="1"/>
</dbReference>
<dbReference type="InterPro" id="IPR003961">
    <property type="entry name" value="FN3_dom"/>
</dbReference>
<proteinExistence type="predicted"/>
<feature type="domain" description="Fibronectin type-III" evidence="6">
    <location>
        <begin position="420"/>
        <end position="508"/>
    </location>
</feature>
<feature type="domain" description="F5/8 type C" evidence="5">
    <location>
        <begin position="20"/>
        <end position="152"/>
    </location>
</feature>
<keyword evidence="1" id="KW-0326">Glycosidase</keyword>
<dbReference type="InterPro" id="IPR012334">
    <property type="entry name" value="Pectin_lyas_fold"/>
</dbReference>
<dbReference type="InterPro" id="IPR033801">
    <property type="entry name" value="CBM6-CBM35-CBM36-like_1"/>
</dbReference>
<dbReference type="InterPro" id="IPR008979">
    <property type="entry name" value="Galactose-bd-like_sf"/>
</dbReference>
<evidence type="ECO:0000256" key="2">
    <source>
        <dbReference type="ARBA" id="ARBA00023326"/>
    </source>
</evidence>
<feature type="region of interest" description="Disordered" evidence="3">
    <location>
        <begin position="493"/>
        <end position="513"/>
    </location>
</feature>
<feature type="compositionally biased region" description="Low complexity" evidence="3">
    <location>
        <begin position="493"/>
        <end position="503"/>
    </location>
</feature>
<gene>
    <name evidence="7" type="ORF">B1H18_10915</name>
</gene>
<dbReference type="InterPro" id="IPR000421">
    <property type="entry name" value="FA58C"/>
</dbReference>
<feature type="domain" description="F5/8 type C" evidence="5">
    <location>
        <begin position="171"/>
        <end position="316"/>
    </location>
</feature>
<feature type="region of interest" description="Disordered" evidence="3">
    <location>
        <begin position="397"/>
        <end position="420"/>
    </location>
</feature>
<dbReference type="SMART" id="SM00231">
    <property type="entry name" value="FA58C"/>
    <property type="match status" value="2"/>
</dbReference>
<dbReference type="Proteomes" id="UP000190539">
    <property type="component" value="Unassembled WGS sequence"/>
</dbReference>
<dbReference type="Pfam" id="PF07705">
    <property type="entry name" value="CARDB"/>
    <property type="match status" value="2"/>
</dbReference>
<dbReference type="GO" id="GO:0016798">
    <property type="term" value="F:hydrolase activity, acting on glycosyl bonds"/>
    <property type="evidence" value="ECO:0007669"/>
    <property type="project" value="UniProtKB-KW"/>
</dbReference>
<dbReference type="Pfam" id="PF22815">
    <property type="entry name" value="CatAgl_D1"/>
    <property type="match status" value="1"/>
</dbReference>
<dbReference type="RefSeq" id="WP_077967137.1">
    <property type="nucleotide sequence ID" value="NZ_CP045178.1"/>
</dbReference>
<feature type="domain" description="F5/8 type C" evidence="5">
    <location>
        <begin position="500"/>
        <end position="646"/>
    </location>
</feature>
<dbReference type="InterPro" id="IPR011635">
    <property type="entry name" value="CARDB"/>
</dbReference>
<dbReference type="InterPro" id="IPR011050">
    <property type="entry name" value="Pectin_lyase_fold/virulence"/>
</dbReference>
<dbReference type="InterPro" id="IPR036116">
    <property type="entry name" value="FN3_sf"/>
</dbReference>
<dbReference type="CDD" id="cd00057">
    <property type="entry name" value="FA58C"/>
    <property type="match status" value="1"/>
</dbReference>
<dbReference type="GO" id="GO:0000272">
    <property type="term" value="P:polysaccharide catabolic process"/>
    <property type="evidence" value="ECO:0007669"/>
    <property type="project" value="UniProtKB-KW"/>
</dbReference>
<protein>
    <submittedName>
        <fullName evidence="7">Secreted glycosyl hydrolase</fullName>
    </submittedName>
</protein>
<keyword evidence="8" id="KW-1185">Reference proteome</keyword>
<dbReference type="PROSITE" id="PS50853">
    <property type="entry name" value="FN3"/>
    <property type="match status" value="1"/>
</dbReference>
<evidence type="ECO:0000256" key="1">
    <source>
        <dbReference type="ARBA" id="ARBA00023295"/>
    </source>
</evidence>
<evidence type="ECO:0000313" key="7">
    <source>
        <dbReference type="EMBL" id="OON80881.1"/>
    </source>
</evidence>
<evidence type="ECO:0000259" key="6">
    <source>
        <dbReference type="PROSITE" id="PS50853"/>
    </source>
</evidence>
<comment type="caution">
    <text evidence="7">The sequence shown here is derived from an EMBL/GenBank/DDBJ whole genome shotgun (WGS) entry which is preliminary data.</text>
</comment>
<dbReference type="PROSITE" id="PS50022">
    <property type="entry name" value="FA58C_3"/>
    <property type="match status" value="3"/>
</dbReference>
<dbReference type="SUPFAM" id="SSF49265">
    <property type="entry name" value="Fibronectin type III"/>
    <property type="match status" value="1"/>
</dbReference>
<dbReference type="Gene3D" id="2.160.20.10">
    <property type="entry name" value="Single-stranded right-handed beta-helix, Pectin lyase-like"/>
    <property type="match status" value="1"/>
</dbReference>
<reference evidence="7 8" key="1">
    <citation type="submission" date="2017-02" db="EMBL/GenBank/DDBJ databases">
        <title>Draft Genome Sequence of Streptomyces tsukubaensis F601, a Producer of the immunosuppressant tacrolimus FK506.</title>
        <authorList>
            <person name="Zong G."/>
            <person name="Zhong C."/>
            <person name="Fu J."/>
            <person name="Qin R."/>
            <person name="Cao G."/>
        </authorList>
    </citation>
    <scope>NUCLEOTIDE SEQUENCE [LARGE SCALE GENOMIC DNA]</scope>
    <source>
        <strain evidence="7 8">F601</strain>
    </source>
</reference>
<dbReference type="InterPro" id="IPR013783">
    <property type="entry name" value="Ig-like_fold"/>
</dbReference>
<feature type="compositionally biased region" description="Polar residues" evidence="3">
    <location>
        <begin position="398"/>
        <end position="418"/>
    </location>
</feature>
<dbReference type="OrthoDB" id="5476529at2"/>
<sequence length="1436" mass="150065">MRRHRWNRWRWRAVTAFLAASLLMLGLPALSATAAGGGPDLASGAKTRASSAEADHAAAGVTDGNQRTYWQGKGKKFPQWVQTDLGRKARVDQVTLKLPADWKSRKQTLSVQGSADGTSFSTLKTSAAYTFSPGAGNKVTVSFPATVARYVRAEITANSVAKQGQLSELEVRVAAKAAAGPNLAQGKPFTASSYTEVYVAANAGDGNRATYWESKNNDLPQWAQVDLGSSVRINEVTLRLPGGWPDRTQTLKIQGSTNGTAFTDLTDSKAYAFNSGNSQSSTITFDATTTRYVRVLVTANTGQPAGQLSELEVYGPTTGDTQAPTAPADLAYTEPGTGQIKLTWKAATDNTGVTGYDVYANGQLRSSVAGNVLTFTDSQPASATVAYYVRAKDAAGNVSGNSNTVTRQGQSGGDTQAPTAPGSLAFTQPTSGQIKLTWQASTDNVKVTGYDIYANGSLRDSVAGDVTTYTDSQPANTTVAYYVRAKDAAGNISGNSNTVTRTGSTGGGSNLAQGKPITASSSVFTFVAENANDGLTSTYWEGAGGSYPSTLAVKLGANADVNQVVVKLNPDSSWGNRTQNFQVLGREQKATGFTSLVAAKDYVFSPSSGNTVTIPVSGRVADVQLKFNSNTGAPAGQVAEFQVIGVAAPNPDLQVTKITSSPSAPVESDPISLTATVTNSGSEASDATDVTFKLGGDKAGTAAVPALAAGETKTVTGSIGARDAGSYPVSAVVDEDNKVVEQNEANNTYASPTPLVVKPVSSSDLVASPVSWSPSSASAGDTVTFTVAIKNQGTTASAGGAHGVTLTVTDSKGATVKTLTGSHNGSIAAGSTTAPVSLGTWTAANGKYSVKTVIADDANEVPVKRQNNTSTDALFIGRGADMPYDMYEAEDGTTGGGAKVVGPNRTVGDVAGEASGRKAVTLNDTGDSIEFTTKASTNTLVTRFSIPDSAGGGGIDATLNVYVDGQFLKAIDLTSKYAWLYGNETAPGNSPGSGSPRHIYDEANLQLGKTVPAGSKIKLQKDAANTSKYAIDFINTEQAAVIANPDPATYTVPAGFSHQDVQNALDKVRMDTTGKLVGVYLPAGDYETSSKFQVYGKAVKVVGAGPWFTRFHAPSSQDNTDVGFRAENTAKGSSFANFAYFGNYTSRIDGPGKVFDFSNITDVTIDNVWNEHTVCLYWGANTDSITIKNSRIRDTFADGINMTNGSTDNHVTNNDARSTGDDSFALFSAIDAGGSDMKNNVYENLSATLTWRAAGIAVYGGYNNTFRNIHVADTLVYSGITVSSLDFGYPMNGFGTDPTTLENISVVRAGGHFWGSQTFPGIWLFSASKVFQGIRINNVDIVDPTYSGIMFQTNYVGGQPQFPIKDTILSDITITGAKKSGDAYDAKSGFGLWANEMPEAGQGPAVGEVTFNGLKMSGNAQDIKNTTPNFKININP</sequence>
<dbReference type="InterPro" id="IPR055149">
    <property type="entry name" value="Agl_cat_D2"/>
</dbReference>
<dbReference type="STRING" id="83656.B1H18_10915"/>
<dbReference type="SMART" id="SM00710">
    <property type="entry name" value="PbH1"/>
    <property type="match status" value="7"/>
</dbReference>
<dbReference type="InterPro" id="IPR006626">
    <property type="entry name" value="PbH1"/>
</dbReference>
<accession>A0A1V4ABY2</accession>
<feature type="chain" id="PRO_5012166313" evidence="4">
    <location>
        <begin position="35"/>
        <end position="1436"/>
    </location>
</feature>
<evidence type="ECO:0000256" key="3">
    <source>
        <dbReference type="SAM" id="MobiDB-lite"/>
    </source>
</evidence>
<dbReference type="CDD" id="cd14490">
    <property type="entry name" value="CBM6-CBM35-CBM36_like_1"/>
    <property type="match status" value="1"/>
</dbReference>
<keyword evidence="2" id="KW-0624">Polysaccharide degradation</keyword>
<evidence type="ECO:0000313" key="8">
    <source>
        <dbReference type="Proteomes" id="UP000190539"/>
    </source>
</evidence>
<dbReference type="Gene3D" id="2.60.40.10">
    <property type="entry name" value="Immunoglobulins"/>
    <property type="match status" value="4"/>
</dbReference>
<dbReference type="SUPFAM" id="SSF49785">
    <property type="entry name" value="Galactose-binding domain-like"/>
    <property type="match status" value="3"/>
</dbReference>
<keyword evidence="4" id="KW-0732">Signal</keyword>
<dbReference type="Gene3D" id="2.60.120.260">
    <property type="entry name" value="Galactose-binding domain-like"/>
    <property type="match status" value="3"/>
</dbReference>
<dbReference type="Pfam" id="PF22633">
    <property type="entry name" value="F5_F8_type_C_2"/>
    <property type="match status" value="1"/>
</dbReference>
<organism evidence="7 8">
    <name type="scientific">Streptomyces tsukubensis</name>
    <dbReference type="NCBI Taxonomy" id="83656"/>
    <lineage>
        <taxon>Bacteria</taxon>
        <taxon>Bacillati</taxon>
        <taxon>Actinomycetota</taxon>
        <taxon>Actinomycetes</taxon>
        <taxon>Kitasatosporales</taxon>
        <taxon>Streptomycetaceae</taxon>
        <taxon>Streptomyces</taxon>
    </lineage>
</organism>
<dbReference type="SMART" id="SM00060">
    <property type="entry name" value="FN3"/>
    <property type="match status" value="2"/>
</dbReference>
<feature type="signal peptide" evidence="4">
    <location>
        <begin position="1"/>
        <end position="34"/>
    </location>
</feature>
<evidence type="ECO:0000256" key="4">
    <source>
        <dbReference type="SAM" id="SignalP"/>
    </source>
</evidence>
<keyword evidence="2" id="KW-0119">Carbohydrate metabolism</keyword>
<dbReference type="Pfam" id="PF22816">
    <property type="entry name" value="CatAgl_D2"/>
    <property type="match status" value="1"/>
</dbReference>
<dbReference type="EMBL" id="MVFC01000006">
    <property type="protein sequence ID" value="OON80881.1"/>
    <property type="molecule type" value="Genomic_DNA"/>
</dbReference>
<evidence type="ECO:0000259" key="5">
    <source>
        <dbReference type="PROSITE" id="PS50022"/>
    </source>
</evidence>
<keyword evidence="7" id="KW-0378">Hydrolase</keyword>
<name>A0A1V4ABY2_9ACTN</name>